<reference evidence="5 6" key="1">
    <citation type="submission" date="2020-08" db="EMBL/GenBank/DDBJ databases">
        <title>Genome public.</title>
        <authorList>
            <person name="Liu C."/>
            <person name="Sun Q."/>
        </authorList>
    </citation>
    <scope>NUCLEOTIDE SEQUENCE [LARGE SCALE GENOMIC DNA]</scope>
    <source>
        <strain evidence="5 6">NSJ-27</strain>
    </source>
</reference>
<keyword evidence="1" id="KW-0805">Transcription regulation</keyword>
<dbReference type="SUPFAM" id="SSF51215">
    <property type="entry name" value="Regulatory protein AraC"/>
    <property type="match status" value="1"/>
</dbReference>
<dbReference type="InterPro" id="IPR014710">
    <property type="entry name" value="RmlC-like_jellyroll"/>
</dbReference>
<keyword evidence="2" id="KW-0238">DNA-binding</keyword>
<feature type="domain" description="HTH araC/xylS-type" evidence="4">
    <location>
        <begin position="227"/>
        <end position="324"/>
    </location>
</feature>
<sequence>MNRELVRHFEPVTAEEQHILERMKHGVKRIEKDLYTSTKGFTVESKKMMQKTGVLIDIRPHTRFISFPKHSHNYIEILYMCSGRTKHIINGNIEVTLNTGDLLFLNQYSTHEVLPASIDDIGINFIVLPEFFDVTFGMLEKENVLSNFIISTLCHNVNDSNYLHFKVADVLPIQNLVENLVWSIVYPQENDQEINQTTMGLLFMQLLNYTDTIEQVNPNQYKNSIVMKSLKYIEENYKEASLTELAAKLNQSVSNLSKLIKEQTHSTFKELLQTKRLHQAERLLNNTRIPITDIIGAVGYDNTSYFYRIFREKYHMSPKDYRRYHQGK</sequence>
<dbReference type="SUPFAM" id="SSF46689">
    <property type="entry name" value="Homeodomain-like"/>
    <property type="match status" value="1"/>
</dbReference>
<dbReference type="SMART" id="SM00342">
    <property type="entry name" value="HTH_ARAC"/>
    <property type="match status" value="1"/>
</dbReference>
<name>A0ABR7IN36_9CLOT</name>
<evidence type="ECO:0000256" key="2">
    <source>
        <dbReference type="ARBA" id="ARBA00023125"/>
    </source>
</evidence>
<gene>
    <name evidence="5" type="ORF">H8Z77_00635</name>
</gene>
<dbReference type="InterPro" id="IPR037923">
    <property type="entry name" value="HTH-like"/>
</dbReference>
<dbReference type="InterPro" id="IPR003313">
    <property type="entry name" value="AraC-bd"/>
</dbReference>
<protein>
    <submittedName>
        <fullName evidence="5">Helix-turn-helix transcriptional regulator</fullName>
    </submittedName>
</protein>
<organism evidence="5 6">
    <name type="scientific">Clostridium facile</name>
    <dbReference type="NCBI Taxonomy" id="2763035"/>
    <lineage>
        <taxon>Bacteria</taxon>
        <taxon>Bacillati</taxon>
        <taxon>Bacillota</taxon>
        <taxon>Clostridia</taxon>
        <taxon>Eubacteriales</taxon>
        <taxon>Clostridiaceae</taxon>
        <taxon>Clostridium</taxon>
    </lineage>
</organism>
<dbReference type="PANTHER" id="PTHR43280">
    <property type="entry name" value="ARAC-FAMILY TRANSCRIPTIONAL REGULATOR"/>
    <property type="match status" value="1"/>
</dbReference>
<dbReference type="Pfam" id="PF02311">
    <property type="entry name" value="AraC_binding"/>
    <property type="match status" value="1"/>
</dbReference>
<accession>A0ABR7IN36</accession>
<dbReference type="InterPro" id="IPR009057">
    <property type="entry name" value="Homeodomain-like_sf"/>
</dbReference>
<dbReference type="Proteomes" id="UP000649151">
    <property type="component" value="Unassembled WGS sequence"/>
</dbReference>
<dbReference type="PRINTS" id="PR00032">
    <property type="entry name" value="HTHARAC"/>
</dbReference>
<dbReference type="PROSITE" id="PS01124">
    <property type="entry name" value="HTH_ARAC_FAMILY_2"/>
    <property type="match status" value="1"/>
</dbReference>
<dbReference type="PANTHER" id="PTHR43280:SF28">
    <property type="entry name" value="HTH-TYPE TRANSCRIPTIONAL ACTIVATOR RHAS"/>
    <property type="match status" value="1"/>
</dbReference>
<comment type="caution">
    <text evidence="5">The sequence shown here is derived from an EMBL/GenBank/DDBJ whole genome shotgun (WGS) entry which is preliminary data.</text>
</comment>
<evidence type="ECO:0000259" key="4">
    <source>
        <dbReference type="PROSITE" id="PS01124"/>
    </source>
</evidence>
<dbReference type="Gene3D" id="2.60.120.10">
    <property type="entry name" value="Jelly Rolls"/>
    <property type="match status" value="1"/>
</dbReference>
<dbReference type="EMBL" id="JACOQK010000001">
    <property type="protein sequence ID" value="MBC5786532.1"/>
    <property type="molecule type" value="Genomic_DNA"/>
</dbReference>
<keyword evidence="3" id="KW-0804">Transcription</keyword>
<proteinExistence type="predicted"/>
<evidence type="ECO:0000313" key="6">
    <source>
        <dbReference type="Proteomes" id="UP000649151"/>
    </source>
</evidence>
<dbReference type="InterPro" id="IPR018060">
    <property type="entry name" value="HTH_AraC"/>
</dbReference>
<dbReference type="Pfam" id="PF12833">
    <property type="entry name" value="HTH_18"/>
    <property type="match status" value="1"/>
</dbReference>
<dbReference type="InterPro" id="IPR020449">
    <property type="entry name" value="Tscrpt_reg_AraC-type_HTH"/>
</dbReference>
<keyword evidence="6" id="KW-1185">Reference proteome</keyword>
<dbReference type="RefSeq" id="WP_069988160.1">
    <property type="nucleotide sequence ID" value="NZ_JACOQK010000001.1"/>
</dbReference>
<evidence type="ECO:0000256" key="3">
    <source>
        <dbReference type="ARBA" id="ARBA00023163"/>
    </source>
</evidence>
<dbReference type="Gene3D" id="1.10.10.60">
    <property type="entry name" value="Homeodomain-like"/>
    <property type="match status" value="2"/>
</dbReference>
<evidence type="ECO:0000313" key="5">
    <source>
        <dbReference type="EMBL" id="MBC5786532.1"/>
    </source>
</evidence>
<evidence type="ECO:0000256" key="1">
    <source>
        <dbReference type="ARBA" id="ARBA00023015"/>
    </source>
</evidence>